<evidence type="ECO:0000256" key="5">
    <source>
        <dbReference type="ARBA" id="ARBA00022807"/>
    </source>
</evidence>
<protein>
    <submittedName>
        <fullName evidence="8">Hydrolase Nlp/P60</fullName>
    </submittedName>
</protein>
<feature type="domain" description="NlpC/P60" evidence="7">
    <location>
        <begin position="52"/>
        <end position="178"/>
    </location>
</feature>
<feature type="chain" id="PRO_5013024237" evidence="6">
    <location>
        <begin position="22"/>
        <end position="178"/>
    </location>
</feature>
<dbReference type="EMBL" id="MAHX01000005">
    <property type="protein sequence ID" value="OPC68272.1"/>
    <property type="molecule type" value="Genomic_DNA"/>
</dbReference>
<comment type="similarity">
    <text evidence="1">Belongs to the peptidase C40 family.</text>
</comment>
<feature type="signal peptide" evidence="6">
    <location>
        <begin position="1"/>
        <end position="21"/>
    </location>
</feature>
<dbReference type="PANTHER" id="PTHR47360">
    <property type="entry name" value="MUREIN DD-ENDOPEPTIDASE MEPS/MUREIN LD-CARBOXYPEPTIDASE"/>
    <property type="match status" value="1"/>
</dbReference>
<evidence type="ECO:0000256" key="6">
    <source>
        <dbReference type="SAM" id="SignalP"/>
    </source>
</evidence>
<gene>
    <name evidence="8" type="ORF">BAZ10_13945</name>
</gene>
<evidence type="ECO:0000256" key="1">
    <source>
        <dbReference type="ARBA" id="ARBA00007074"/>
    </source>
</evidence>
<keyword evidence="9" id="KW-1185">Reference proteome</keyword>
<organism evidence="8 9">
    <name type="scientific">Elizabethkingia occulta</name>
    <dbReference type="NCBI Taxonomy" id="1867263"/>
    <lineage>
        <taxon>Bacteria</taxon>
        <taxon>Pseudomonadati</taxon>
        <taxon>Bacteroidota</taxon>
        <taxon>Flavobacteriia</taxon>
        <taxon>Flavobacteriales</taxon>
        <taxon>Weeksellaceae</taxon>
        <taxon>Elizabethkingia</taxon>
    </lineage>
</organism>
<evidence type="ECO:0000256" key="2">
    <source>
        <dbReference type="ARBA" id="ARBA00022670"/>
    </source>
</evidence>
<evidence type="ECO:0000256" key="4">
    <source>
        <dbReference type="ARBA" id="ARBA00022801"/>
    </source>
</evidence>
<name>A0A1T3MUH2_9FLAO</name>
<dbReference type="Gene3D" id="3.90.1720.10">
    <property type="entry name" value="endopeptidase domain like (from Nostoc punctiforme)"/>
    <property type="match status" value="1"/>
</dbReference>
<dbReference type="SUPFAM" id="SSF54001">
    <property type="entry name" value="Cysteine proteinases"/>
    <property type="match status" value="1"/>
</dbReference>
<proteinExistence type="inferred from homology"/>
<evidence type="ECO:0000313" key="9">
    <source>
        <dbReference type="Proteomes" id="UP000190813"/>
    </source>
</evidence>
<dbReference type="PROSITE" id="PS51257">
    <property type="entry name" value="PROKAR_LIPOPROTEIN"/>
    <property type="match status" value="1"/>
</dbReference>
<evidence type="ECO:0000259" key="7">
    <source>
        <dbReference type="PROSITE" id="PS51935"/>
    </source>
</evidence>
<evidence type="ECO:0000313" key="8">
    <source>
        <dbReference type="EMBL" id="OPC68272.1"/>
    </source>
</evidence>
<dbReference type="GO" id="GO:0008234">
    <property type="term" value="F:cysteine-type peptidase activity"/>
    <property type="evidence" value="ECO:0007669"/>
    <property type="project" value="UniProtKB-KW"/>
</dbReference>
<keyword evidence="4 8" id="KW-0378">Hydrolase</keyword>
<evidence type="ECO:0000256" key="3">
    <source>
        <dbReference type="ARBA" id="ARBA00022729"/>
    </source>
</evidence>
<dbReference type="Pfam" id="PF00877">
    <property type="entry name" value="NLPC_P60"/>
    <property type="match status" value="1"/>
</dbReference>
<dbReference type="RefSeq" id="WP_078770847.1">
    <property type="nucleotide sequence ID" value="NZ_CBCSBR010000024.1"/>
</dbReference>
<keyword evidence="5" id="KW-0788">Thiol protease</keyword>
<keyword evidence="2" id="KW-0645">Protease</keyword>
<reference evidence="8 9" key="1">
    <citation type="submission" date="2016-06" db="EMBL/GenBank/DDBJ databases">
        <title>Revisiting the taxonomy of the Elizabethkingia Genus based on Whole-Genome Sequencing, Optical Mapping, and MALDI-TOF.</title>
        <authorList>
            <person name="Nicholson A.C."/>
        </authorList>
    </citation>
    <scope>NUCLEOTIDE SEQUENCE [LARGE SCALE GENOMIC DNA]</scope>
    <source>
        <strain evidence="8 9">G4070</strain>
    </source>
</reference>
<dbReference type="PROSITE" id="PS51935">
    <property type="entry name" value="NLPC_P60"/>
    <property type="match status" value="1"/>
</dbReference>
<dbReference type="InterPro" id="IPR038765">
    <property type="entry name" value="Papain-like_cys_pep_sf"/>
</dbReference>
<accession>A0A1T3MUH2</accession>
<keyword evidence="3 6" id="KW-0732">Signal</keyword>
<dbReference type="InterPro" id="IPR000064">
    <property type="entry name" value="NLP_P60_dom"/>
</dbReference>
<comment type="caution">
    <text evidence="8">The sequence shown here is derived from an EMBL/GenBank/DDBJ whole genome shotgun (WGS) entry which is preliminary data.</text>
</comment>
<dbReference type="AlphaFoldDB" id="A0A1T3MUH2"/>
<dbReference type="GO" id="GO:0006508">
    <property type="term" value="P:proteolysis"/>
    <property type="evidence" value="ECO:0007669"/>
    <property type="project" value="UniProtKB-KW"/>
</dbReference>
<dbReference type="Proteomes" id="UP000190813">
    <property type="component" value="Unassembled WGS sequence"/>
</dbReference>
<sequence>MFKKIFLLSIFSLFIISCSSSKVVTKRPIGGKNYGKSYTLRNLNSNFSGSNSRKVDKLLRTAEDYMGTPYKFGGVTRSGMDCSGFITTVYDSQDVALPRRSEDQSREGREISIKNVIPGDLLFFATSGGSRVSHVGIVHTIRDGEVNFIHASTSRGVMISSLNEKYWNKAYLSARRVL</sequence>
<dbReference type="PANTHER" id="PTHR47360:SF1">
    <property type="entry name" value="ENDOPEPTIDASE NLPC-RELATED"/>
    <property type="match status" value="1"/>
</dbReference>
<dbReference type="InterPro" id="IPR052062">
    <property type="entry name" value="Murein_DD/LD_carboxypeptidase"/>
</dbReference>